<evidence type="ECO:0000313" key="1">
    <source>
        <dbReference type="EMBL" id="GAB48939.1"/>
    </source>
</evidence>
<reference evidence="1 2" key="1">
    <citation type="submission" date="2012-02" db="EMBL/GenBank/DDBJ databases">
        <title>Whole genome shotgun sequence of Mobilicoccus pelagius NBRC 104925.</title>
        <authorList>
            <person name="Yoshida Y."/>
            <person name="Hosoyama A."/>
            <person name="Tsuchikane K."/>
            <person name="Katsumata H."/>
            <person name="Yamazaki S."/>
            <person name="Fujita N."/>
        </authorList>
    </citation>
    <scope>NUCLEOTIDE SEQUENCE [LARGE SCALE GENOMIC DNA]</scope>
    <source>
        <strain evidence="1 2">NBRC 104925</strain>
    </source>
</reference>
<proteinExistence type="predicted"/>
<accession>H5UT81</accession>
<sequence>MPYDQSEADFNEAAYGMYLTYELQRWFELQDDLDGIALPPTLQDEADLGYDMSIPRKWGFLYLQFKMPDYLRRSNASEWRIFGEPYFRFKVKTDVTANGCIQRNVLCDLEAEGETVSYAAPAFLTSDELTDYALNDGMYSNSAFPLPSDLGHVPARSNHCFAYTDCRDVRAFSEPGPSVSRGFDELTSRVRGVVGESEPIVLHEFLSRSAVRLVEVIGASSRSDVGPSQSILLASSSVGLMPILVSTE</sequence>
<gene>
    <name evidence="1" type="ORF">MOPEL_086_00020</name>
</gene>
<dbReference type="RefSeq" id="WP_009482837.1">
    <property type="nucleotide sequence ID" value="NZ_BAFE01000064.1"/>
</dbReference>
<comment type="caution">
    <text evidence="1">The sequence shown here is derived from an EMBL/GenBank/DDBJ whole genome shotgun (WGS) entry which is preliminary data.</text>
</comment>
<organism evidence="1 2">
    <name type="scientific">Mobilicoccus pelagius NBRC 104925</name>
    <dbReference type="NCBI Taxonomy" id="1089455"/>
    <lineage>
        <taxon>Bacteria</taxon>
        <taxon>Bacillati</taxon>
        <taxon>Actinomycetota</taxon>
        <taxon>Actinomycetes</taxon>
        <taxon>Micrococcales</taxon>
        <taxon>Dermatophilaceae</taxon>
        <taxon>Mobilicoccus</taxon>
    </lineage>
</organism>
<dbReference type="OrthoDB" id="6809238at2"/>
<dbReference type="AlphaFoldDB" id="H5UT81"/>
<dbReference type="Proteomes" id="UP000004367">
    <property type="component" value="Unassembled WGS sequence"/>
</dbReference>
<dbReference type="EMBL" id="BAFE01000064">
    <property type="protein sequence ID" value="GAB48939.1"/>
    <property type="molecule type" value="Genomic_DNA"/>
</dbReference>
<protein>
    <submittedName>
        <fullName evidence="1">Uncharacterized protein</fullName>
    </submittedName>
</protein>
<keyword evidence="2" id="KW-1185">Reference proteome</keyword>
<dbReference type="eggNOG" id="ENOG5033UU1">
    <property type="taxonomic scope" value="Bacteria"/>
</dbReference>
<evidence type="ECO:0000313" key="2">
    <source>
        <dbReference type="Proteomes" id="UP000004367"/>
    </source>
</evidence>
<name>H5UT81_9MICO</name>